<dbReference type="PANTHER" id="PTHR43847">
    <property type="entry name" value="BLL3993 PROTEIN"/>
    <property type="match status" value="1"/>
</dbReference>
<comment type="caution">
    <text evidence="5">Lacks conserved residue(s) required for the propagation of feature annotation.</text>
</comment>
<evidence type="ECO:0000256" key="1">
    <source>
        <dbReference type="ARBA" id="ARBA00004141"/>
    </source>
</evidence>
<comment type="caution">
    <text evidence="7">The sequence shown here is derived from an EMBL/GenBank/DDBJ whole genome shotgun (WGS) entry which is preliminary data.</text>
</comment>
<evidence type="ECO:0000313" key="8">
    <source>
        <dbReference type="Proteomes" id="UP000813824"/>
    </source>
</evidence>
<dbReference type="EMBL" id="JAEVFJ010000057">
    <property type="protein sequence ID" value="KAH8079082.1"/>
    <property type="molecule type" value="Genomic_DNA"/>
</dbReference>
<evidence type="ECO:0000313" key="7">
    <source>
        <dbReference type="EMBL" id="KAH8079082.1"/>
    </source>
</evidence>
<evidence type="ECO:0000256" key="2">
    <source>
        <dbReference type="ARBA" id="ARBA00022692"/>
    </source>
</evidence>
<dbReference type="Gene3D" id="1.20.120.1630">
    <property type="match status" value="1"/>
</dbReference>
<reference evidence="7" key="1">
    <citation type="journal article" date="2021" name="New Phytol.">
        <title>Evolutionary innovations through gain and loss of genes in the ectomycorrhizal Boletales.</title>
        <authorList>
            <person name="Wu G."/>
            <person name="Miyauchi S."/>
            <person name="Morin E."/>
            <person name="Kuo A."/>
            <person name="Drula E."/>
            <person name="Varga T."/>
            <person name="Kohler A."/>
            <person name="Feng B."/>
            <person name="Cao Y."/>
            <person name="Lipzen A."/>
            <person name="Daum C."/>
            <person name="Hundley H."/>
            <person name="Pangilinan J."/>
            <person name="Johnson J."/>
            <person name="Barry K."/>
            <person name="LaButti K."/>
            <person name="Ng V."/>
            <person name="Ahrendt S."/>
            <person name="Min B."/>
            <person name="Choi I.G."/>
            <person name="Park H."/>
            <person name="Plett J.M."/>
            <person name="Magnuson J."/>
            <person name="Spatafora J.W."/>
            <person name="Nagy L.G."/>
            <person name="Henrissat B."/>
            <person name="Grigoriev I.V."/>
            <person name="Yang Z.L."/>
            <person name="Xu J."/>
            <person name="Martin F.M."/>
        </authorList>
    </citation>
    <scope>NUCLEOTIDE SEQUENCE</scope>
    <source>
        <strain evidence="7">KKN 215</strain>
    </source>
</reference>
<dbReference type="InterPro" id="IPR007269">
    <property type="entry name" value="ICMT_MeTrfase"/>
</dbReference>
<proteinExistence type="inferred from homology"/>
<feature type="signal peptide" evidence="6">
    <location>
        <begin position="1"/>
        <end position="15"/>
    </location>
</feature>
<evidence type="ECO:0000256" key="5">
    <source>
        <dbReference type="RuleBase" id="RU362022"/>
    </source>
</evidence>
<feature type="transmembrane region" description="Helical" evidence="5">
    <location>
        <begin position="182"/>
        <end position="204"/>
    </location>
</feature>
<dbReference type="InterPro" id="IPR052527">
    <property type="entry name" value="Metal_cation-efflux_comp"/>
</dbReference>
<dbReference type="AlphaFoldDB" id="A0A8K0UF41"/>
<keyword evidence="3 5" id="KW-1133">Transmembrane helix</keyword>
<feature type="chain" id="PRO_5035418220" description="Protein-S-isoprenylcysteine O-methyltransferase" evidence="6">
    <location>
        <begin position="16"/>
        <end position="237"/>
    </location>
</feature>
<feature type="transmembrane region" description="Helical" evidence="5">
    <location>
        <begin position="95"/>
        <end position="116"/>
    </location>
</feature>
<keyword evidence="5" id="KW-0256">Endoplasmic reticulum</keyword>
<evidence type="ECO:0000256" key="3">
    <source>
        <dbReference type="ARBA" id="ARBA00022989"/>
    </source>
</evidence>
<evidence type="ECO:0000256" key="6">
    <source>
        <dbReference type="SAM" id="SignalP"/>
    </source>
</evidence>
<keyword evidence="5" id="KW-0489">Methyltransferase</keyword>
<comment type="catalytic activity">
    <reaction evidence="5">
        <text>[protein]-C-terminal S-[(2E,6E)-farnesyl]-L-cysteine + S-adenosyl-L-methionine = [protein]-C-terminal S-[(2E,6E)-farnesyl]-L-cysteine methyl ester + S-adenosyl-L-homocysteine</text>
        <dbReference type="Rhea" id="RHEA:21672"/>
        <dbReference type="Rhea" id="RHEA-COMP:12125"/>
        <dbReference type="Rhea" id="RHEA-COMP:12126"/>
        <dbReference type="ChEBI" id="CHEBI:57856"/>
        <dbReference type="ChEBI" id="CHEBI:59789"/>
        <dbReference type="ChEBI" id="CHEBI:90510"/>
        <dbReference type="ChEBI" id="CHEBI:90511"/>
        <dbReference type="EC" id="2.1.1.100"/>
    </reaction>
</comment>
<protein>
    <recommendedName>
        <fullName evidence="5">Protein-S-isoprenylcysteine O-methyltransferase</fullName>
        <ecNumber evidence="5">2.1.1.100</ecNumber>
    </recommendedName>
</protein>
<keyword evidence="5" id="KW-0808">Transferase</keyword>
<organism evidence="7 8">
    <name type="scientific">Cristinia sonorae</name>
    <dbReference type="NCBI Taxonomy" id="1940300"/>
    <lineage>
        <taxon>Eukaryota</taxon>
        <taxon>Fungi</taxon>
        <taxon>Dikarya</taxon>
        <taxon>Basidiomycota</taxon>
        <taxon>Agaricomycotina</taxon>
        <taxon>Agaricomycetes</taxon>
        <taxon>Agaricomycetidae</taxon>
        <taxon>Agaricales</taxon>
        <taxon>Pleurotineae</taxon>
        <taxon>Stephanosporaceae</taxon>
        <taxon>Cristinia</taxon>
    </lineage>
</organism>
<dbReference type="GO" id="GO:0004671">
    <property type="term" value="F:protein C-terminal S-isoprenylcysteine carboxyl O-methyltransferase activity"/>
    <property type="evidence" value="ECO:0007669"/>
    <property type="project" value="UniProtKB-EC"/>
</dbReference>
<dbReference type="PANTHER" id="PTHR43847:SF1">
    <property type="entry name" value="BLL3993 PROTEIN"/>
    <property type="match status" value="1"/>
</dbReference>
<keyword evidence="4 5" id="KW-0472">Membrane</keyword>
<dbReference type="Pfam" id="PF04140">
    <property type="entry name" value="ICMT"/>
    <property type="match status" value="1"/>
</dbReference>
<dbReference type="OrthoDB" id="422086at2759"/>
<dbReference type="Proteomes" id="UP000813824">
    <property type="component" value="Unassembled WGS sequence"/>
</dbReference>
<keyword evidence="6" id="KW-0732">Signal</keyword>
<comment type="subcellular location">
    <subcellularLocation>
        <location evidence="5">Endoplasmic reticulum membrane</location>
        <topology evidence="5">Multi-pass membrane protein</topology>
    </subcellularLocation>
    <subcellularLocation>
        <location evidence="1">Membrane</location>
        <topology evidence="1">Multi-pass membrane protein</topology>
    </subcellularLocation>
</comment>
<dbReference type="GO" id="GO:0005789">
    <property type="term" value="C:endoplasmic reticulum membrane"/>
    <property type="evidence" value="ECO:0007669"/>
    <property type="project" value="UniProtKB-SubCell"/>
</dbReference>
<feature type="transmembrane region" description="Helical" evidence="5">
    <location>
        <begin position="53"/>
        <end position="74"/>
    </location>
</feature>
<keyword evidence="2 5" id="KW-0812">Transmembrane</keyword>
<evidence type="ECO:0000256" key="4">
    <source>
        <dbReference type="ARBA" id="ARBA00023136"/>
    </source>
</evidence>
<accession>A0A8K0UF41</accession>
<keyword evidence="8" id="KW-1185">Reference proteome</keyword>
<name>A0A8K0UF41_9AGAR</name>
<sequence>MAILKILFLLTGAYCTSICLTPPNPPAKSTERRRFTTKFTLGLKDVLPIITVFYKYLTLGVNIVEVIVILASALSTLRPDLSSLALRHSTVGEGIGITPTYLVGFAILVGGTILRVSCYRALGELFTFELTLRPNHKLITSGPYSFARHPSYTAGFLFMNGLLISQLGPGSWWHTSGLWSMVFGRLFLAAWLGTVTVVEGMLIWRTGLEDEVLRREFGQEWDEWADRTRYRLVPGLY</sequence>
<dbReference type="EC" id="2.1.1.100" evidence="5"/>
<dbReference type="GO" id="GO:0032259">
    <property type="term" value="P:methylation"/>
    <property type="evidence" value="ECO:0007669"/>
    <property type="project" value="UniProtKB-KW"/>
</dbReference>
<keyword evidence="5" id="KW-0949">S-adenosyl-L-methionine</keyword>
<comment type="similarity">
    <text evidence="5">Belongs to the class VI-like SAM-binding methyltransferase superfamily. Isoprenylcysteine carboxyl methyltransferase family.</text>
</comment>
<gene>
    <name evidence="7" type="ORF">BXZ70DRAFT_653279</name>
</gene>